<evidence type="ECO:0000313" key="1">
    <source>
        <dbReference type="EMBL" id="CAB5195029.1"/>
    </source>
</evidence>
<reference evidence="1" key="1">
    <citation type="submission" date="2020-05" db="EMBL/GenBank/DDBJ databases">
        <authorList>
            <person name="Chiriac C."/>
            <person name="Salcher M."/>
            <person name="Ghai R."/>
            <person name="Kavagutti S V."/>
        </authorList>
    </citation>
    <scope>NUCLEOTIDE SEQUENCE</scope>
</reference>
<organism evidence="1">
    <name type="scientific">uncultured Caudovirales phage</name>
    <dbReference type="NCBI Taxonomy" id="2100421"/>
    <lineage>
        <taxon>Viruses</taxon>
        <taxon>Duplodnaviria</taxon>
        <taxon>Heunggongvirae</taxon>
        <taxon>Uroviricota</taxon>
        <taxon>Caudoviricetes</taxon>
        <taxon>Peduoviridae</taxon>
        <taxon>Maltschvirus</taxon>
        <taxon>Maltschvirus maltsch</taxon>
    </lineage>
</organism>
<proteinExistence type="predicted"/>
<gene>
    <name evidence="1" type="ORF">UFOVP172_46</name>
</gene>
<protein>
    <submittedName>
        <fullName evidence="1">Uncharacterized protein</fullName>
    </submittedName>
</protein>
<accession>A0A6J7WBQ3</accession>
<sequence>MDYEALAKQFGGEAAPAQATDYAAIAKQFGGETSTANGMPSERVTPWSDVGAGFVKTFVPSVVKMGKGVVQGLMHPIETAETLKDLVGGATLKLLPESIVAKLSEYKPEAVQAAMDKANAVGGEYAKYGSLEGIKQKLMTDPASVLADLSMLAGGGGAVLKGAALPAKAAGATTLAGGLREAGSILNTAGTVTNPLYLPVKGLELGGKVLGYMGQGAYNVVAPMTKSGAEGVKARGYMNALNNDPAKIDAAINMLRQGAPIEQVAVDLNSSGLAAFARSSRDANTVIRDLYNARQASIASQQSNALSGAQADLNALNQANLPASTATVSAPRNAVNQSLAADAAAIEAKRQAALANVANVSQVDTGAQLAKANEQILENTRKTVTGPAYQAAFEAAPKATIDLTNLSGVAKGQLGDLLTKLEGLAPNAAALLREFGPREKVVNMGEGATAKVNVSAAPVTLEDAHKIRQAINIDRAALKGSTDSAANITRANLNELYTAVNKAIETGVPAEALAKFNTANDLFKTRIVDIHRTGAPANLSRTSTLNEPMLKPGEIVSTAMSSEGNARQFVKLYSQDPAAMQTLKTGIEDLYRREVLKPGASENAHAAFMAKNADQIATFDKAGMGVQQRLDRISGDMRAINAENAALKETAQNLKFGDVAALRNKIVTDPIVADAALQRMNPAARASLARGVMDDAAKNPAKMLDHLEANEAGIMRVLRANDPKSAARVFADAKESAALYKQVEAVGKKLDAPLTPQQTSANLTQMTQGLPEVRAVVEQIQRELETGAKFETLAAQGKAAKGGAGKLVSSEIGTTPTGFMGHAWTIANLVTNRLKGRIDSRLAAEIGSELANSSTAAAALEQAASRTAKSDFRARVVAKPINALTSGLKSPFGPAVVNNLAPTSETRNNLRP</sequence>
<dbReference type="EMBL" id="LR798225">
    <property type="protein sequence ID" value="CAB5195029.1"/>
    <property type="molecule type" value="Genomic_DNA"/>
</dbReference>
<name>A0A6J7WBQ3_9CAUD</name>